<feature type="compositionally biased region" description="Basic and acidic residues" evidence="1">
    <location>
        <begin position="266"/>
        <end position="275"/>
    </location>
</feature>
<feature type="compositionally biased region" description="Pro residues" evidence="1">
    <location>
        <begin position="869"/>
        <end position="880"/>
    </location>
</feature>
<dbReference type="InParanoid" id="A0A4Q1BIT5"/>
<feature type="region of interest" description="Disordered" evidence="1">
    <location>
        <begin position="59"/>
        <end position="107"/>
    </location>
</feature>
<name>A0A4Q1BIT5_TREME</name>
<feature type="compositionally biased region" description="Low complexity" evidence="1">
    <location>
        <begin position="244"/>
        <end position="265"/>
    </location>
</feature>
<dbReference type="AlphaFoldDB" id="A0A4Q1BIT5"/>
<feature type="compositionally biased region" description="Basic and acidic residues" evidence="1">
    <location>
        <begin position="685"/>
        <end position="708"/>
    </location>
</feature>
<evidence type="ECO:0000313" key="3">
    <source>
        <dbReference type="Proteomes" id="UP000289152"/>
    </source>
</evidence>
<feature type="compositionally biased region" description="Polar residues" evidence="1">
    <location>
        <begin position="218"/>
        <end position="230"/>
    </location>
</feature>
<feature type="compositionally biased region" description="Pro residues" evidence="1">
    <location>
        <begin position="922"/>
        <end position="942"/>
    </location>
</feature>
<feature type="region of interest" description="Disordered" evidence="1">
    <location>
        <begin position="31"/>
        <end position="50"/>
    </location>
</feature>
<evidence type="ECO:0000256" key="1">
    <source>
        <dbReference type="SAM" id="MobiDB-lite"/>
    </source>
</evidence>
<reference evidence="2 3" key="1">
    <citation type="submission" date="2016-06" db="EMBL/GenBank/DDBJ databases">
        <title>Evolution of pathogenesis and genome organization in the Tremellales.</title>
        <authorList>
            <person name="Cuomo C."/>
            <person name="Litvintseva A."/>
            <person name="Heitman J."/>
            <person name="Chen Y."/>
            <person name="Sun S."/>
            <person name="Springer D."/>
            <person name="Dromer F."/>
            <person name="Young S."/>
            <person name="Zeng Q."/>
            <person name="Chapman S."/>
            <person name="Gujja S."/>
            <person name="Saif S."/>
            <person name="Birren B."/>
        </authorList>
    </citation>
    <scope>NUCLEOTIDE SEQUENCE [LARGE SCALE GENOMIC DNA]</scope>
    <source>
        <strain evidence="2 3">ATCC 28783</strain>
    </source>
</reference>
<feature type="compositionally biased region" description="Low complexity" evidence="1">
    <location>
        <begin position="963"/>
        <end position="985"/>
    </location>
</feature>
<feature type="compositionally biased region" description="Polar residues" evidence="1">
    <location>
        <begin position="194"/>
        <end position="208"/>
    </location>
</feature>
<feature type="region of interest" description="Disordered" evidence="1">
    <location>
        <begin position="853"/>
        <end position="880"/>
    </location>
</feature>
<feature type="compositionally biased region" description="Pro residues" evidence="1">
    <location>
        <begin position="348"/>
        <end position="360"/>
    </location>
</feature>
<gene>
    <name evidence="2" type="ORF">M231_05141</name>
</gene>
<dbReference type="STRING" id="5217.A0A4Q1BIT5"/>
<feature type="compositionally biased region" description="Basic residues" evidence="1">
    <location>
        <begin position="1"/>
        <end position="10"/>
    </location>
</feature>
<evidence type="ECO:0000313" key="2">
    <source>
        <dbReference type="EMBL" id="RXK37599.1"/>
    </source>
</evidence>
<dbReference type="OrthoDB" id="5314275at2759"/>
<keyword evidence="3" id="KW-1185">Reference proteome</keyword>
<dbReference type="Proteomes" id="UP000289152">
    <property type="component" value="Unassembled WGS sequence"/>
</dbReference>
<feature type="region of interest" description="Disordered" evidence="1">
    <location>
        <begin position="685"/>
        <end position="732"/>
    </location>
</feature>
<comment type="caution">
    <text evidence="2">The sequence shown here is derived from an EMBL/GenBank/DDBJ whole genome shotgun (WGS) entry which is preliminary data.</text>
</comment>
<organism evidence="2 3">
    <name type="scientific">Tremella mesenterica</name>
    <name type="common">Jelly fungus</name>
    <dbReference type="NCBI Taxonomy" id="5217"/>
    <lineage>
        <taxon>Eukaryota</taxon>
        <taxon>Fungi</taxon>
        <taxon>Dikarya</taxon>
        <taxon>Basidiomycota</taxon>
        <taxon>Agaricomycotina</taxon>
        <taxon>Tremellomycetes</taxon>
        <taxon>Tremellales</taxon>
        <taxon>Tremellaceae</taxon>
        <taxon>Tremella</taxon>
    </lineage>
</organism>
<protein>
    <submittedName>
        <fullName evidence="2">Uncharacterized protein</fullName>
    </submittedName>
</protein>
<sequence>MGKKKNKNKKTQVEVVEDEDDQQATVIVNVTAPPDTSTQNPSNLEPPGINTIRDLGEQVIANSGSRPPTINSRPQSLIPPPPPSTRSLHPTLPPTHKSTSVPLPGTTKVNNVQLPETITVTVQLPGTTKSKIVQLPPSTKSHKVDLPPTTRTTNIPLPISTKPAAIPLPLTTRSIALPLPPTTRTQIVPLPTTTRTANVPLPNSTRSISRPLPKNLSRPASPTGSMTSVNLHHDHEHHHHHSHYAGSHHSGGTATGRTVKEVVTTETREIHEKIKAPPRPPTVIEEPTPPPPPPPPTIAPTEPLQVVEETIVETVRAPTIRAPTVQAPTVRAPSIRAPSVRAPSLAPAAPPAPIPSPPAASPTNNHRPEVVVNVNIPGIPAPAPAPAPVSAPTPSPPAPLVTEVPAPTVIPTHPQVHAIPTPQVRAVPLSPAQTKMRFNPFKSTPTPKPDPEELPGELVETKVVTTTTTYRRASPEEPSFPAGHNIVENVPGAYEQSRQAPTIGQYEQSRKSVSPVLERVIEEEISFPVKARELDSRTFSSPVGPATSKALSDKLAGVEVQEPGLKAGIRPIPYIDYTALIRQTPPSTRKYLTAKPKISRSTSPFQPALTEKSTVGQPLHSILKPTPAPQTIASLSADLEVDAAGHEHLHATLRDHTGVHRVEQLDGVDSGDALGLLGKDLIPRDTKEKDRDRKKGKKEKKDRDRDWDGGGEPYIPLGDALPPPRSERYAYPPAPTEIENAARERYANKWKGAYPPGSQGQVNAQSYPPVQPALFPRPPPTVASRPPMFGPPMMGMYPGMGMGMGMMGMPMMGMGAMPGMGLPMGAPIPGVMPGMPGMGYYNSLPGRFGRDMLGRDFAGPGGVGSSQPYRPPDPSTLPPMPFGLPFIARPGQEGFDAYGRMIPPELPEGWDGWGRPIVPGVPQQPPVGPPGPAGPPGGPMPPGQAASGGMGFQQPGTRDMPLTTTQTTQSTQSTPTGTGTSGTTGRPEQWVYHAVWYRQPATKSHHHPSIQPSHHSQNIISTKTFNPPSSDTISIGSDKTIAPALARAKALQLEKMDSIRSVRGGIGRLDRLVVPSQAANISLIQTITPNRLIPKIGEQGPYKGWRTYYPSEPIWNPQKP</sequence>
<feature type="region of interest" description="Disordered" evidence="1">
    <location>
        <begin position="132"/>
        <end position="158"/>
    </location>
</feature>
<feature type="region of interest" description="Disordered" evidence="1">
    <location>
        <begin position="194"/>
        <end position="301"/>
    </location>
</feature>
<feature type="compositionally biased region" description="Polar residues" evidence="1">
    <location>
        <begin position="96"/>
        <end position="107"/>
    </location>
</feature>
<feature type="region of interest" description="Disordered" evidence="1">
    <location>
        <begin position="1"/>
        <end position="25"/>
    </location>
</feature>
<feature type="region of interest" description="Disordered" evidence="1">
    <location>
        <begin position="909"/>
        <end position="987"/>
    </location>
</feature>
<accession>A0A4Q1BIT5</accession>
<proteinExistence type="predicted"/>
<feature type="region of interest" description="Disordered" evidence="1">
    <location>
        <begin position="342"/>
        <end position="366"/>
    </location>
</feature>
<feature type="compositionally biased region" description="Polar residues" evidence="1">
    <location>
        <begin position="60"/>
        <end position="73"/>
    </location>
</feature>
<dbReference type="EMBL" id="SDIL01000065">
    <property type="protein sequence ID" value="RXK37599.1"/>
    <property type="molecule type" value="Genomic_DNA"/>
</dbReference>
<feature type="compositionally biased region" description="Pro residues" evidence="1">
    <location>
        <begin position="277"/>
        <end position="298"/>
    </location>
</feature>
<feature type="compositionally biased region" description="Polar residues" evidence="1">
    <location>
        <begin position="31"/>
        <end position="43"/>
    </location>
</feature>